<reference evidence="1 2" key="1">
    <citation type="submission" date="2019-07" db="EMBL/GenBank/DDBJ databases">
        <title>Full genome sequence of Devosia sp. Gsoil 520.</title>
        <authorList>
            <person name="Im W.-T."/>
        </authorList>
    </citation>
    <scope>NUCLEOTIDE SEQUENCE [LARGE SCALE GENOMIC DNA]</scope>
    <source>
        <strain evidence="1 2">Gsoil 520</strain>
    </source>
</reference>
<organism evidence="1 2">
    <name type="scientific">Devosia ginsengisoli</name>
    <dbReference type="NCBI Taxonomy" id="400770"/>
    <lineage>
        <taxon>Bacteria</taxon>
        <taxon>Pseudomonadati</taxon>
        <taxon>Pseudomonadota</taxon>
        <taxon>Alphaproteobacteria</taxon>
        <taxon>Hyphomicrobiales</taxon>
        <taxon>Devosiaceae</taxon>
        <taxon>Devosia</taxon>
    </lineage>
</organism>
<dbReference type="AlphaFoldDB" id="A0A5B8LRK9"/>
<protein>
    <submittedName>
        <fullName evidence="1">Uncharacterized protein</fullName>
    </submittedName>
</protein>
<dbReference type="KEGG" id="dea:FPZ08_06035"/>
<sequence length="77" mass="8418">MVVAYIVQGFQLRGRKLTPDQPRTAKTAEDAVILAERMATTRAGVFAFSQAVDIETDTYDEPKVLARLGDLPPGLPE</sequence>
<keyword evidence="2" id="KW-1185">Reference proteome</keyword>
<dbReference type="OrthoDB" id="7220707at2"/>
<proteinExistence type="predicted"/>
<accession>A0A5B8LRK9</accession>
<dbReference type="EMBL" id="CP042304">
    <property type="protein sequence ID" value="QDZ10345.1"/>
    <property type="molecule type" value="Genomic_DNA"/>
</dbReference>
<dbReference type="RefSeq" id="WP_146289142.1">
    <property type="nucleotide sequence ID" value="NZ_CP042304.1"/>
</dbReference>
<evidence type="ECO:0000313" key="1">
    <source>
        <dbReference type="EMBL" id="QDZ10345.1"/>
    </source>
</evidence>
<name>A0A5B8LRK9_9HYPH</name>
<gene>
    <name evidence="1" type="ORF">FPZ08_06035</name>
</gene>
<evidence type="ECO:0000313" key="2">
    <source>
        <dbReference type="Proteomes" id="UP000315364"/>
    </source>
</evidence>
<dbReference type="Proteomes" id="UP000315364">
    <property type="component" value="Chromosome"/>
</dbReference>